<organism evidence="7 8">
    <name type="scientific">Helicobacter ibis</name>
    <dbReference type="NCBI Taxonomy" id="2962633"/>
    <lineage>
        <taxon>Bacteria</taxon>
        <taxon>Pseudomonadati</taxon>
        <taxon>Campylobacterota</taxon>
        <taxon>Epsilonproteobacteria</taxon>
        <taxon>Campylobacterales</taxon>
        <taxon>Helicobacteraceae</taxon>
        <taxon>Helicobacter</taxon>
    </lineage>
</organism>
<keyword evidence="8" id="KW-1185">Reference proteome</keyword>
<accession>A0ABT4VCZ6</accession>
<dbReference type="RefSeq" id="WP_271020854.1">
    <property type="nucleotide sequence ID" value="NZ_JAQHXR010000001.1"/>
</dbReference>
<keyword evidence="4" id="KW-0819">tRNA processing</keyword>
<protein>
    <submittedName>
        <fullName evidence="7">tRNA (Uridine(54)-C5)-methyltransferase TrmA</fullName>
        <ecNumber evidence="7">2.1.1.35</ecNumber>
    </submittedName>
</protein>
<evidence type="ECO:0000256" key="6">
    <source>
        <dbReference type="PROSITE-ProRule" id="PRU10015"/>
    </source>
</evidence>
<evidence type="ECO:0000256" key="5">
    <source>
        <dbReference type="PROSITE-ProRule" id="PRU01024"/>
    </source>
</evidence>
<dbReference type="InterPro" id="IPR030390">
    <property type="entry name" value="MeTrfase_TrmA_AS"/>
</dbReference>
<dbReference type="PROSITE" id="PS01231">
    <property type="entry name" value="TRMA_2"/>
    <property type="match status" value="1"/>
</dbReference>
<keyword evidence="1 5" id="KW-0489">Methyltransferase</keyword>
<dbReference type="Proteomes" id="UP001210261">
    <property type="component" value="Unassembled WGS sequence"/>
</dbReference>
<feature type="binding site" evidence="5">
    <location>
        <position position="198"/>
    </location>
    <ligand>
        <name>S-adenosyl-L-methionine</name>
        <dbReference type="ChEBI" id="CHEBI:59789"/>
    </ligand>
</feature>
<dbReference type="PANTHER" id="PTHR47790">
    <property type="entry name" value="TRNA/TMRNA (URACIL-C(5))-METHYLTRANSFERASE"/>
    <property type="match status" value="1"/>
</dbReference>
<keyword evidence="3 5" id="KW-0949">S-adenosyl-L-methionine</keyword>
<dbReference type="InterPro" id="IPR011869">
    <property type="entry name" value="TrmA_MeTrfase"/>
</dbReference>
<dbReference type="PANTHER" id="PTHR47790:SF2">
    <property type="entry name" value="TRNA_TMRNA (URACIL-C(5))-METHYLTRANSFERASE"/>
    <property type="match status" value="1"/>
</dbReference>
<keyword evidence="2 5" id="KW-0808">Transferase</keyword>
<dbReference type="Gene3D" id="2.40.50.1070">
    <property type="match status" value="1"/>
</dbReference>
<dbReference type="CDD" id="cd02440">
    <property type="entry name" value="AdoMet_MTases"/>
    <property type="match status" value="1"/>
</dbReference>
<reference evidence="7 8" key="1">
    <citation type="submission" date="2023-01" db="EMBL/GenBank/DDBJ databases">
        <title>Description of Helicobacter ibis sp. nov. isolated from faecal droppings of black-faced ibis (Theristicus melanopis).</title>
        <authorList>
            <person name="Lopez-Cantillo M."/>
            <person name="Vidal-Veuthey B."/>
            <person name="Mella A."/>
            <person name="De La Haba R."/>
            <person name="Collado L."/>
        </authorList>
    </citation>
    <scope>NUCLEOTIDE SEQUENCE [LARGE SCALE GENOMIC DNA]</scope>
    <source>
        <strain evidence="7 8">A82</strain>
    </source>
</reference>
<dbReference type="HAMAP" id="MF_01011">
    <property type="entry name" value="RNA_methyltr_TrmA"/>
    <property type="match status" value="1"/>
</dbReference>
<dbReference type="NCBIfam" id="TIGR02143">
    <property type="entry name" value="trmA_only"/>
    <property type="match status" value="1"/>
</dbReference>
<dbReference type="SUPFAM" id="SSF53335">
    <property type="entry name" value="S-adenosyl-L-methionine-dependent methyltransferases"/>
    <property type="match status" value="1"/>
</dbReference>
<evidence type="ECO:0000256" key="1">
    <source>
        <dbReference type="ARBA" id="ARBA00022603"/>
    </source>
</evidence>
<evidence type="ECO:0000256" key="3">
    <source>
        <dbReference type="ARBA" id="ARBA00022691"/>
    </source>
</evidence>
<dbReference type="EMBL" id="JAQHXR010000001">
    <property type="protein sequence ID" value="MDA3968570.1"/>
    <property type="molecule type" value="Genomic_DNA"/>
</dbReference>
<evidence type="ECO:0000256" key="4">
    <source>
        <dbReference type="ARBA" id="ARBA00022694"/>
    </source>
</evidence>
<dbReference type="GO" id="GO:0030697">
    <property type="term" value="F:tRNA (uracil(54)-C5)-methyltransferase activity, S-adenosyl methionine-dependent"/>
    <property type="evidence" value="ECO:0007669"/>
    <property type="project" value="UniProtKB-EC"/>
</dbReference>
<dbReference type="GO" id="GO:0032259">
    <property type="term" value="P:methylation"/>
    <property type="evidence" value="ECO:0007669"/>
    <property type="project" value="UniProtKB-KW"/>
</dbReference>
<name>A0ABT4VCZ6_9HELI</name>
<sequence>MTCEYVGKCGGCTCETLDYKLNYASKILNIKSFEIFTSKLSGFRSRCELSVFHKNGVISLAMRAGAGESKRERKRFVEINTCINLVKPLRESLECFISQINLEAFCDFRDGLFSIEALYTNSDSLLLTLIYHKNIDEKWLIEAKKLKDFLCEVLNYEINIIGRSRGVKLILDSDIVLERLKIFGREYVYYYKDTGFTQPNTEINKQMIEWVLKNVESRGDLLELYCGSGNFTLPLSSKFKNIFATEISKSSIKSAINAALHNKINNINFVRLSGDECIEALNKVREFNRLKHVNLDSYNFSSVFVDPPRAGLGEKMSRFISRFREIIYISCNVESLRDDLKILKETHEIFRCAFFDQFPHTRHLECGVILKRKTS</sequence>
<dbReference type="Pfam" id="PF05958">
    <property type="entry name" value="tRNA_U5-meth_tr"/>
    <property type="match status" value="1"/>
</dbReference>
<gene>
    <name evidence="7" type="primary">trmA</name>
    <name evidence="7" type="ORF">PF021_02650</name>
</gene>
<dbReference type="InterPro" id="IPR030391">
    <property type="entry name" value="MeTrfase_TrmA_CS"/>
</dbReference>
<dbReference type="PROSITE" id="PS51687">
    <property type="entry name" value="SAM_MT_RNA_M5U"/>
    <property type="match status" value="1"/>
</dbReference>
<comment type="caution">
    <text evidence="7">The sequence shown here is derived from an EMBL/GenBank/DDBJ whole genome shotgun (WGS) entry which is preliminary data.</text>
</comment>
<comment type="similarity">
    <text evidence="5">Belongs to the class I-like SAM-binding methyltransferase superfamily. RNA M5U methyltransferase family.</text>
</comment>
<dbReference type="PROSITE" id="PS01230">
    <property type="entry name" value="TRMA_1"/>
    <property type="match status" value="1"/>
</dbReference>
<feature type="binding site" evidence="5">
    <location>
        <position position="225"/>
    </location>
    <ligand>
        <name>S-adenosyl-L-methionine</name>
        <dbReference type="ChEBI" id="CHEBI:59789"/>
    </ligand>
</feature>
<feature type="binding site" evidence="5">
    <location>
        <position position="246"/>
    </location>
    <ligand>
        <name>S-adenosyl-L-methionine</name>
        <dbReference type="ChEBI" id="CHEBI:59789"/>
    </ligand>
</feature>
<dbReference type="InterPro" id="IPR010280">
    <property type="entry name" value="U5_MeTrfase_fam"/>
</dbReference>
<evidence type="ECO:0000313" key="8">
    <source>
        <dbReference type="Proteomes" id="UP001210261"/>
    </source>
</evidence>
<dbReference type="InterPro" id="IPR029063">
    <property type="entry name" value="SAM-dependent_MTases_sf"/>
</dbReference>
<dbReference type="Gene3D" id="3.40.50.150">
    <property type="entry name" value="Vaccinia Virus protein VP39"/>
    <property type="match status" value="1"/>
</dbReference>
<feature type="active site" description="Nucleophile" evidence="5">
    <location>
        <position position="331"/>
    </location>
</feature>
<dbReference type="EC" id="2.1.1.35" evidence="7"/>
<evidence type="ECO:0000256" key="2">
    <source>
        <dbReference type="ARBA" id="ARBA00022679"/>
    </source>
</evidence>
<evidence type="ECO:0000313" key="7">
    <source>
        <dbReference type="EMBL" id="MDA3968570.1"/>
    </source>
</evidence>
<feature type="binding site" evidence="5">
    <location>
        <position position="306"/>
    </location>
    <ligand>
        <name>S-adenosyl-L-methionine</name>
        <dbReference type="ChEBI" id="CHEBI:59789"/>
    </ligand>
</feature>
<feature type="active site" evidence="6">
    <location>
        <position position="331"/>
    </location>
</feature>
<proteinExistence type="inferred from homology"/>